<evidence type="ECO:0000313" key="3">
    <source>
        <dbReference type="Proteomes" id="UP000823201"/>
    </source>
</evidence>
<dbReference type="EMBL" id="JAFBEV010000015">
    <property type="protein sequence ID" value="MBM7658358.1"/>
    <property type="molecule type" value="Genomic_DNA"/>
</dbReference>
<evidence type="ECO:0008006" key="4">
    <source>
        <dbReference type="Google" id="ProtNLM"/>
    </source>
</evidence>
<accession>A0ABS2Q981</accession>
<gene>
    <name evidence="2" type="ORF">JOC27_001811</name>
</gene>
<dbReference type="Pfam" id="PF14147">
    <property type="entry name" value="Spore_YhaL"/>
    <property type="match status" value="1"/>
</dbReference>
<evidence type="ECO:0000313" key="2">
    <source>
        <dbReference type="EMBL" id="MBM7658358.1"/>
    </source>
</evidence>
<sequence>MKQIKRSLFALALLFLLFIGQQFGLIGPLLTRMSHIAWWVYLVIAGILFSGYQAYALTKQDQVIDDQWNEQQGDVYMKRMQDEKERRKQAKKTKAI</sequence>
<dbReference type="Proteomes" id="UP000823201">
    <property type="component" value="Unassembled WGS sequence"/>
</dbReference>
<keyword evidence="1" id="KW-0812">Transmembrane</keyword>
<evidence type="ECO:0000256" key="1">
    <source>
        <dbReference type="SAM" id="Phobius"/>
    </source>
</evidence>
<dbReference type="RefSeq" id="WP_205006921.1">
    <property type="nucleotide sequence ID" value="NZ_CBCRXA010000008.1"/>
</dbReference>
<proteinExistence type="predicted"/>
<keyword evidence="3" id="KW-1185">Reference proteome</keyword>
<comment type="caution">
    <text evidence="2">The sequence shown here is derived from an EMBL/GenBank/DDBJ whole genome shotgun (WGS) entry which is preliminary data.</text>
</comment>
<dbReference type="InterPro" id="IPR025428">
    <property type="entry name" value="Spore_YhaL"/>
</dbReference>
<protein>
    <recommendedName>
        <fullName evidence="4">Signal peptidase</fullName>
    </recommendedName>
</protein>
<keyword evidence="1" id="KW-1133">Transmembrane helix</keyword>
<keyword evidence="1" id="KW-0472">Membrane</keyword>
<feature type="transmembrane region" description="Helical" evidence="1">
    <location>
        <begin position="34"/>
        <end position="52"/>
    </location>
</feature>
<organism evidence="2 3">
    <name type="scientific">Sporolactobacillus spathodeae</name>
    <dbReference type="NCBI Taxonomy" id="1465502"/>
    <lineage>
        <taxon>Bacteria</taxon>
        <taxon>Bacillati</taxon>
        <taxon>Bacillota</taxon>
        <taxon>Bacilli</taxon>
        <taxon>Bacillales</taxon>
        <taxon>Sporolactobacillaceae</taxon>
        <taxon>Sporolactobacillus</taxon>
    </lineage>
</organism>
<name>A0ABS2Q981_9BACL</name>
<reference evidence="2 3" key="1">
    <citation type="submission" date="2021-01" db="EMBL/GenBank/DDBJ databases">
        <title>Genomic Encyclopedia of Type Strains, Phase IV (KMG-IV): sequencing the most valuable type-strain genomes for metagenomic binning, comparative biology and taxonomic classification.</title>
        <authorList>
            <person name="Goeker M."/>
        </authorList>
    </citation>
    <scope>NUCLEOTIDE SEQUENCE [LARGE SCALE GENOMIC DNA]</scope>
    <source>
        <strain evidence="2 3">DSM 100968</strain>
    </source>
</reference>